<accession>E3HE29</accession>
<reference evidence="1 2" key="1">
    <citation type="journal article" date="2010" name="Stand. Genomic Sci.">
        <title>Complete genome sequence of Ilyobacter polytropus type strain (CuHbu1).</title>
        <authorList>
            <person name="Sikorski J."/>
            <person name="Chertkov O."/>
            <person name="Lapidus A."/>
            <person name="Nolan M."/>
            <person name="Lucas S."/>
            <person name="Del Rio T.G."/>
            <person name="Tice H."/>
            <person name="Cheng J.F."/>
            <person name="Tapia R."/>
            <person name="Han C."/>
            <person name="Goodwin L."/>
            <person name="Pitluck S."/>
            <person name="Liolios K."/>
            <person name="Ivanova N."/>
            <person name="Mavromatis K."/>
            <person name="Mikhailova N."/>
            <person name="Pati A."/>
            <person name="Chen A."/>
            <person name="Palaniappan K."/>
            <person name="Land M."/>
            <person name="Hauser L."/>
            <person name="Chang Y.J."/>
            <person name="Jeffries C.D."/>
            <person name="Brambilla E."/>
            <person name="Yasawong M."/>
            <person name="Rohde M."/>
            <person name="Pukall R."/>
            <person name="Spring S."/>
            <person name="Goker M."/>
            <person name="Woyke T."/>
            <person name="Bristow J."/>
            <person name="Eisen J.A."/>
            <person name="Markowitz V."/>
            <person name="Hugenholtz P."/>
            <person name="Kyrpides N.C."/>
            <person name="Klenk H.P."/>
        </authorList>
    </citation>
    <scope>NUCLEOTIDE SEQUENCE [LARGE SCALE GENOMIC DNA]</scope>
    <source>
        <strain evidence="2">ATCC 51220 / DSM 2926 / LMG 16218 / CuHBu1</strain>
        <plasmid evidence="2">pILYOP02</plasmid>
    </source>
</reference>
<gene>
    <name evidence="1" type="ordered locus">Ilyop_2897</name>
</gene>
<dbReference type="HOGENOM" id="CLU_155761_6_0_0"/>
<name>E3HE29_ILYPC</name>
<dbReference type="AlphaFoldDB" id="E3HE29"/>
<evidence type="ECO:0000313" key="2">
    <source>
        <dbReference type="Proteomes" id="UP000006875"/>
    </source>
</evidence>
<geneLocation type="plasmid" evidence="1 2">
    <name>pILYOP02</name>
</geneLocation>
<keyword evidence="1" id="KW-0614">Plasmid</keyword>
<evidence type="ECO:0000313" key="1">
    <source>
        <dbReference type="EMBL" id="ADO84641.1"/>
    </source>
</evidence>
<sequence length="93" mass="11032">MTYYRVRYKKEAQKFLLKNKKVGLQFHRVFDSISKDIESVDLYNIKNLQDYNNLKRLKIGNYRSIFKMDSEGQLIIVAIIGPRGDIYKKIKGL</sequence>
<dbReference type="eggNOG" id="COG2026">
    <property type="taxonomic scope" value="Bacteria"/>
</dbReference>
<dbReference type="SUPFAM" id="SSF143011">
    <property type="entry name" value="RelE-like"/>
    <property type="match status" value="1"/>
</dbReference>
<dbReference type="Proteomes" id="UP000006875">
    <property type="component" value="Plasmid pILYOP02"/>
</dbReference>
<dbReference type="EMBL" id="CP002283">
    <property type="protein sequence ID" value="ADO84641.1"/>
    <property type="molecule type" value="Genomic_DNA"/>
</dbReference>
<keyword evidence="2" id="KW-1185">Reference proteome</keyword>
<dbReference type="KEGG" id="ipo:Ilyop_2897"/>
<proteinExistence type="predicted"/>
<protein>
    <submittedName>
        <fullName evidence="1">Plasmid stabilization system</fullName>
    </submittedName>
</protein>
<dbReference type="RefSeq" id="WP_013389293.1">
    <property type="nucleotide sequence ID" value="NC_014634.1"/>
</dbReference>
<dbReference type="OrthoDB" id="9805098at2"/>
<dbReference type="InterPro" id="IPR035093">
    <property type="entry name" value="RelE/ParE_toxin_dom_sf"/>
</dbReference>
<dbReference type="Gene3D" id="3.30.2310.20">
    <property type="entry name" value="RelE-like"/>
    <property type="match status" value="1"/>
</dbReference>
<organism evidence="1 2">
    <name type="scientific">Ilyobacter polytropus (strain ATCC 51220 / DSM 2926 / LMG 16218 / CuHBu1)</name>
    <dbReference type="NCBI Taxonomy" id="572544"/>
    <lineage>
        <taxon>Bacteria</taxon>
        <taxon>Fusobacteriati</taxon>
        <taxon>Fusobacteriota</taxon>
        <taxon>Fusobacteriia</taxon>
        <taxon>Fusobacteriales</taxon>
        <taxon>Fusobacteriaceae</taxon>
        <taxon>Ilyobacter</taxon>
    </lineage>
</organism>